<evidence type="ECO:0000313" key="1">
    <source>
        <dbReference type="EMBL" id="PPR00998.1"/>
    </source>
</evidence>
<accession>A0A409YDD6</accession>
<dbReference type="EMBL" id="NHTK01001279">
    <property type="protein sequence ID" value="PPR00998.1"/>
    <property type="molecule type" value="Genomic_DNA"/>
</dbReference>
<keyword evidence="2" id="KW-1185">Reference proteome</keyword>
<comment type="caution">
    <text evidence="1">The sequence shown here is derived from an EMBL/GenBank/DDBJ whole genome shotgun (WGS) entry which is preliminary data.</text>
</comment>
<name>A0A409YDD6_9AGAR</name>
<sequence>MDGFYNRKEAGELLEKYTQGRLKYLHRSLQVQEMYNGQNSYKIMNEGAIYRLIKVSTTESDGSVEEVTAAIQGIIYSSDIPPIYSKYPHSVNPRHLRQSLGITALNTDSFEAIYTVIAEIYNTFKLELGSVLDKCTVFSDFEGHRALDVYNRYLSSREHTPPEQIRPIDTVIDPHGYLSIAAGNKFVYSEDNVVDYYKLKDQNKSDEYSFERCRPTNFQIGDIVEIQISFAALPLRGNRFKLGLILRSVALLDNSISRRASVSRLATQIDRPISNSNIIIKRKAVYVEEEVSSTRAKLDHITFGAMDINEKTGDKRGNFMDTDNS</sequence>
<dbReference type="OrthoDB" id="3067373at2759"/>
<dbReference type="Proteomes" id="UP000284842">
    <property type="component" value="Unassembled WGS sequence"/>
</dbReference>
<dbReference type="AlphaFoldDB" id="A0A409YDD6"/>
<proteinExistence type="predicted"/>
<dbReference type="InParanoid" id="A0A409YDD6"/>
<reference evidence="1 2" key="1">
    <citation type="journal article" date="2018" name="Evol. Lett.">
        <title>Horizontal gene cluster transfer increased hallucinogenic mushroom diversity.</title>
        <authorList>
            <person name="Reynolds H.T."/>
            <person name="Vijayakumar V."/>
            <person name="Gluck-Thaler E."/>
            <person name="Korotkin H.B."/>
            <person name="Matheny P.B."/>
            <person name="Slot J.C."/>
        </authorList>
    </citation>
    <scope>NUCLEOTIDE SEQUENCE [LARGE SCALE GENOMIC DNA]</scope>
    <source>
        <strain evidence="1 2">2629</strain>
    </source>
</reference>
<organism evidence="1 2">
    <name type="scientific">Panaeolus cyanescens</name>
    <dbReference type="NCBI Taxonomy" id="181874"/>
    <lineage>
        <taxon>Eukaryota</taxon>
        <taxon>Fungi</taxon>
        <taxon>Dikarya</taxon>
        <taxon>Basidiomycota</taxon>
        <taxon>Agaricomycotina</taxon>
        <taxon>Agaricomycetes</taxon>
        <taxon>Agaricomycetidae</taxon>
        <taxon>Agaricales</taxon>
        <taxon>Agaricineae</taxon>
        <taxon>Galeropsidaceae</taxon>
        <taxon>Panaeolus</taxon>
    </lineage>
</organism>
<evidence type="ECO:0000313" key="2">
    <source>
        <dbReference type="Proteomes" id="UP000284842"/>
    </source>
</evidence>
<gene>
    <name evidence="1" type="ORF">CVT24_000572</name>
</gene>
<protein>
    <submittedName>
        <fullName evidence="1">Uncharacterized protein</fullName>
    </submittedName>
</protein>